<sequence>MERESPIEAIRGPALTPPCGVLGGARQAGSGEGDSEKKLPCWGSLTLRPRGLHFNSLLPHETVACRGQVKRTACSVHEPATLPHRFVSPGRDYRGVGGDGGGGSIVGNLPARAAVLSGLTGGRKEGRVYPVKSNRASHATQDVLDPRGSGRCLPSIEVLASTPHAITIATKMPAAYEREKGNVDRRKSKQGRDEAYEREKGNVDERNHTMKVVAAAASSVAVTTAIVTVPVGRRESPLAAVSCTTLHYGASHCTLHGLKARDHHRQSRGHSLCTLYFLRHRLASPCFCRAKN</sequence>
<organism evidence="2 3">
    <name type="scientific">Portunus trituberculatus</name>
    <name type="common">Swimming crab</name>
    <name type="synonym">Neptunus trituberculatus</name>
    <dbReference type="NCBI Taxonomy" id="210409"/>
    <lineage>
        <taxon>Eukaryota</taxon>
        <taxon>Metazoa</taxon>
        <taxon>Ecdysozoa</taxon>
        <taxon>Arthropoda</taxon>
        <taxon>Crustacea</taxon>
        <taxon>Multicrustacea</taxon>
        <taxon>Malacostraca</taxon>
        <taxon>Eumalacostraca</taxon>
        <taxon>Eucarida</taxon>
        <taxon>Decapoda</taxon>
        <taxon>Pleocyemata</taxon>
        <taxon>Brachyura</taxon>
        <taxon>Eubrachyura</taxon>
        <taxon>Portunoidea</taxon>
        <taxon>Portunidae</taxon>
        <taxon>Portuninae</taxon>
        <taxon>Portunus</taxon>
    </lineage>
</organism>
<evidence type="ECO:0000313" key="2">
    <source>
        <dbReference type="EMBL" id="MPC42871.1"/>
    </source>
</evidence>
<gene>
    <name evidence="2" type="ORF">E2C01_036502</name>
</gene>
<comment type="caution">
    <text evidence="2">The sequence shown here is derived from an EMBL/GenBank/DDBJ whole genome shotgun (WGS) entry which is preliminary data.</text>
</comment>
<keyword evidence="3" id="KW-1185">Reference proteome</keyword>
<feature type="region of interest" description="Disordered" evidence="1">
    <location>
        <begin position="178"/>
        <end position="202"/>
    </location>
</feature>
<dbReference type="Proteomes" id="UP000324222">
    <property type="component" value="Unassembled WGS sequence"/>
</dbReference>
<proteinExistence type="predicted"/>
<name>A0A5B7F6V8_PORTR</name>
<dbReference type="EMBL" id="VSRR010005600">
    <property type="protein sequence ID" value="MPC42871.1"/>
    <property type="molecule type" value="Genomic_DNA"/>
</dbReference>
<reference evidence="2 3" key="1">
    <citation type="submission" date="2019-05" db="EMBL/GenBank/DDBJ databases">
        <title>Another draft genome of Portunus trituberculatus and its Hox gene families provides insights of decapod evolution.</title>
        <authorList>
            <person name="Jeong J.-H."/>
            <person name="Song I."/>
            <person name="Kim S."/>
            <person name="Choi T."/>
            <person name="Kim D."/>
            <person name="Ryu S."/>
            <person name="Kim W."/>
        </authorList>
    </citation>
    <scope>NUCLEOTIDE SEQUENCE [LARGE SCALE GENOMIC DNA]</scope>
    <source>
        <tissue evidence="2">Muscle</tissue>
    </source>
</reference>
<evidence type="ECO:0000256" key="1">
    <source>
        <dbReference type="SAM" id="MobiDB-lite"/>
    </source>
</evidence>
<protein>
    <submittedName>
        <fullName evidence="2">Uncharacterized protein</fullName>
    </submittedName>
</protein>
<dbReference type="AlphaFoldDB" id="A0A5B7F6V8"/>
<accession>A0A5B7F6V8</accession>
<feature type="region of interest" description="Disordered" evidence="1">
    <location>
        <begin position="1"/>
        <end position="37"/>
    </location>
</feature>
<evidence type="ECO:0000313" key="3">
    <source>
        <dbReference type="Proteomes" id="UP000324222"/>
    </source>
</evidence>